<dbReference type="PANTHER" id="PTHR11562">
    <property type="entry name" value="CATION EFFLUX PROTEIN/ ZINC TRANSPORTER"/>
    <property type="match status" value="1"/>
</dbReference>
<dbReference type="EMBL" id="FOSL01000018">
    <property type="protein sequence ID" value="SFK93334.1"/>
    <property type="molecule type" value="Genomic_DNA"/>
</dbReference>
<evidence type="ECO:0000256" key="3">
    <source>
        <dbReference type="ARBA" id="ARBA00022448"/>
    </source>
</evidence>
<feature type="domain" description="Cation efflux protein transmembrane" evidence="11">
    <location>
        <begin position="33"/>
        <end position="224"/>
    </location>
</feature>
<evidence type="ECO:0000256" key="1">
    <source>
        <dbReference type="ARBA" id="ARBA00004141"/>
    </source>
</evidence>
<feature type="transmembrane region" description="Helical" evidence="10">
    <location>
        <begin position="101"/>
        <end position="119"/>
    </location>
</feature>
<dbReference type="InterPro" id="IPR058533">
    <property type="entry name" value="Cation_efflux_TM"/>
</dbReference>
<reference evidence="13 14" key="1">
    <citation type="submission" date="2016-10" db="EMBL/GenBank/DDBJ databases">
        <authorList>
            <person name="Varghese N."/>
            <person name="Submissions S."/>
        </authorList>
    </citation>
    <scope>NUCLEOTIDE SEQUENCE [LARGE SCALE GENOMIC DNA]</scope>
    <source>
        <strain evidence="13 14">DSM 21822</strain>
    </source>
</reference>
<dbReference type="Gene3D" id="1.20.1510.10">
    <property type="entry name" value="Cation efflux protein transmembrane domain"/>
    <property type="match status" value="1"/>
</dbReference>
<feature type="compositionally biased region" description="Basic and acidic residues" evidence="9">
    <location>
        <begin position="1"/>
        <end position="11"/>
    </location>
</feature>
<dbReference type="InterPro" id="IPR036837">
    <property type="entry name" value="Cation_efflux_CTD_sf"/>
</dbReference>
<keyword evidence="6 10" id="KW-1133">Transmembrane helix</keyword>
<sequence length="317" mass="33388">MAHAHGHDHGGGHAGHSHAGHDHGSGTTDKTRVLIAACLTGGFMIAEAAGGLLTGSLALLADAGHMLTDSIALWLAWYAFKLAERPATQRLTYGFGRVKTLVAYTNGITIFAVAVWIVYEAARRFIEPAPVLAGPMLVVAVLGLLVNIAGFLVLHGGDRDSLNMRGAVVHVLGDLLGSVAAIIAALVIMWTGWTPIDPILSVLVALLILSTAWALMRDAAHVLLEGVPANLDRDAIAADVVKGVPGVRNIHHMHVWSLDGANNMATLHACLDEGVDAHGAVRAIKERLAQSHGIDHATVEPEYGECADGHADEQHHH</sequence>
<gene>
    <name evidence="13" type="ORF">SAMN04488498_1186</name>
</gene>
<dbReference type="AlphaFoldDB" id="A0A1I4DIA0"/>
<evidence type="ECO:0000256" key="6">
    <source>
        <dbReference type="ARBA" id="ARBA00022989"/>
    </source>
</evidence>
<comment type="subcellular location">
    <subcellularLocation>
        <location evidence="1">Membrane</location>
        <topology evidence="1">Multi-pass membrane protein</topology>
    </subcellularLocation>
</comment>
<dbReference type="SUPFAM" id="SSF160240">
    <property type="entry name" value="Cation efflux protein cytoplasmic domain-like"/>
    <property type="match status" value="1"/>
</dbReference>
<evidence type="ECO:0000313" key="14">
    <source>
        <dbReference type="Proteomes" id="UP000323300"/>
    </source>
</evidence>
<dbReference type="OrthoDB" id="9809646at2"/>
<feature type="region of interest" description="Disordered" evidence="9">
    <location>
        <begin position="1"/>
        <end position="26"/>
    </location>
</feature>
<dbReference type="InterPro" id="IPR027469">
    <property type="entry name" value="Cation_efflux_TMD_sf"/>
</dbReference>
<keyword evidence="14" id="KW-1185">Reference proteome</keyword>
<dbReference type="Proteomes" id="UP000323300">
    <property type="component" value="Unassembled WGS sequence"/>
</dbReference>
<proteinExistence type="inferred from homology"/>
<keyword evidence="7" id="KW-0406">Ion transport</keyword>
<evidence type="ECO:0000256" key="8">
    <source>
        <dbReference type="ARBA" id="ARBA00023136"/>
    </source>
</evidence>
<accession>A0A1I4DIA0</accession>
<keyword evidence="3" id="KW-0813">Transport</keyword>
<dbReference type="PANTHER" id="PTHR11562:SF17">
    <property type="entry name" value="RE54080P-RELATED"/>
    <property type="match status" value="1"/>
</dbReference>
<evidence type="ECO:0000259" key="12">
    <source>
        <dbReference type="Pfam" id="PF16916"/>
    </source>
</evidence>
<feature type="transmembrane region" description="Helical" evidence="10">
    <location>
        <begin position="199"/>
        <end position="216"/>
    </location>
</feature>
<evidence type="ECO:0000256" key="10">
    <source>
        <dbReference type="SAM" id="Phobius"/>
    </source>
</evidence>
<dbReference type="Pfam" id="PF16916">
    <property type="entry name" value="ZT_dimer"/>
    <property type="match status" value="1"/>
</dbReference>
<dbReference type="NCBIfam" id="TIGR01297">
    <property type="entry name" value="CDF"/>
    <property type="match status" value="1"/>
</dbReference>
<evidence type="ECO:0000259" key="11">
    <source>
        <dbReference type="Pfam" id="PF01545"/>
    </source>
</evidence>
<evidence type="ECO:0000256" key="9">
    <source>
        <dbReference type="SAM" id="MobiDB-lite"/>
    </source>
</evidence>
<organism evidence="13 14">
    <name type="scientific">Neomesorhizobium albiziae</name>
    <dbReference type="NCBI Taxonomy" id="335020"/>
    <lineage>
        <taxon>Bacteria</taxon>
        <taxon>Pseudomonadati</taxon>
        <taxon>Pseudomonadota</taxon>
        <taxon>Alphaproteobacteria</taxon>
        <taxon>Hyphomicrobiales</taxon>
        <taxon>Phyllobacteriaceae</taxon>
        <taxon>Neomesorhizobium</taxon>
    </lineage>
</organism>
<dbReference type="InterPro" id="IPR027470">
    <property type="entry name" value="Cation_efflux_CTD"/>
</dbReference>
<feature type="transmembrane region" description="Helical" evidence="10">
    <location>
        <begin position="166"/>
        <end position="193"/>
    </location>
</feature>
<feature type="transmembrane region" description="Helical" evidence="10">
    <location>
        <begin position="33"/>
        <end position="53"/>
    </location>
</feature>
<dbReference type="GO" id="GO:0005886">
    <property type="term" value="C:plasma membrane"/>
    <property type="evidence" value="ECO:0007669"/>
    <property type="project" value="TreeGrafter"/>
</dbReference>
<dbReference type="InterPro" id="IPR002524">
    <property type="entry name" value="Cation_efflux"/>
</dbReference>
<keyword evidence="5" id="KW-0862">Zinc</keyword>
<name>A0A1I4DIA0_9HYPH</name>
<evidence type="ECO:0000313" key="13">
    <source>
        <dbReference type="EMBL" id="SFK93334.1"/>
    </source>
</evidence>
<evidence type="ECO:0000256" key="2">
    <source>
        <dbReference type="ARBA" id="ARBA00008873"/>
    </source>
</evidence>
<dbReference type="RefSeq" id="WP_149762550.1">
    <property type="nucleotide sequence ID" value="NZ_BSPE01000023.1"/>
</dbReference>
<feature type="domain" description="Cation efflux protein cytoplasmic" evidence="12">
    <location>
        <begin position="239"/>
        <end position="302"/>
    </location>
</feature>
<evidence type="ECO:0000256" key="5">
    <source>
        <dbReference type="ARBA" id="ARBA00022906"/>
    </source>
</evidence>
<dbReference type="InterPro" id="IPR050681">
    <property type="entry name" value="CDF/SLC30A"/>
</dbReference>
<comment type="similarity">
    <text evidence="2">Belongs to the cation diffusion facilitator (CDF) transporter (TC 2.A.4) family. SLC30A subfamily.</text>
</comment>
<protein>
    <submittedName>
        <fullName evidence="13">Cobalt-zinc-cadmium efflux system protein</fullName>
    </submittedName>
</protein>
<feature type="transmembrane region" description="Helical" evidence="10">
    <location>
        <begin position="131"/>
        <end position="154"/>
    </location>
</feature>
<evidence type="ECO:0000256" key="4">
    <source>
        <dbReference type="ARBA" id="ARBA00022692"/>
    </source>
</evidence>
<keyword evidence="8 10" id="KW-0472">Membrane</keyword>
<feature type="transmembrane region" description="Helical" evidence="10">
    <location>
        <begin position="59"/>
        <end position="80"/>
    </location>
</feature>
<dbReference type="Pfam" id="PF01545">
    <property type="entry name" value="Cation_efflux"/>
    <property type="match status" value="1"/>
</dbReference>
<dbReference type="GO" id="GO:0005385">
    <property type="term" value="F:zinc ion transmembrane transporter activity"/>
    <property type="evidence" value="ECO:0007669"/>
    <property type="project" value="TreeGrafter"/>
</dbReference>
<keyword evidence="5" id="KW-0864">Zinc transport</keyword>
<dbReference type="SUPFAM" id="SSF161111">
    <property type="entry name" value="Cation efflux protein transmembrane domain-like"/>
    <property type="match status" value="1"/>
</dbReference>
<keyword evidence="4 10" id="KW-0812">Transmembrane</keyword>
<evidence type="ECO:0000256" key="7">
    <source>
        <dbReference type="ARBA" id="ARBA00023065"/>
    </source>
</evidence>